<keyword evidence="2 5" id="KW-0812">Transmembrane</keyword>
<protein>
    <submittedName>
        <fullName evidence="7">MFS transporter</fullName>
    </submittedName>
</protein>
<dbReference type="InterPro" id="IPR011701">
    <property type="entry name" value="MFS"/>
</dbReference>
<feature type="domain" description="Major facilitator superfamily (MFS) profile" evidence="6">
    <location>
        <begin position="1"/>
        <end position="407"/>
    </location>
</feature>
<keyword evidence="3 5" id="KW-1133">Transmembrane helix</keyword>
<dbReference type="Pfam" id="PF07690">
    <property type="entry name" value="MFS_1"/>
    <property type="match status" value="1"/>
</dbReference>
<feature type="transmembrane region" description="Helical" evidence="5">
    <location>
        <begin position="324"/>
        <end position="349"/>
    </location>
</feature>
<dbReference type="Gene3D" id="1.20.1250.20">
    <property type="entry name" value="MFS general substrate transporter like domains"/>
    <property type="match status" value="1"/>
</dbReference>
<dbReference type="GO" id="GO:0005886">
    <property type="term" value="C:plasma membrane"/>
    <property type="evidence" value="ECO:0007669"/>
    <property type="project" value="UniProtKB-SubCell"/>
</dbReference>
<evidence type="ECO:0000313" key="7">
    <source>
        <dbReference type="EMBL" id="HDX30326.1"/>
    </source>
</evidence>
<evidence type="ECO:0000256" key="5">
    <source>
        <dbReference type="SAM" id="Phobius"/>
    </source>
</evidence>
<dbReference type="InterPro" id="IPR005828">
    <property type="entry name" value="MFS_sugar_transport-like"/>
</dbReference>
<gene>
    <name evidence="7" type="ORF">ENQ20_02405</name>
</gene>
<feature type="transmembrane region" description="Helical" evidence="5">
    <location>
        <begin position="105"/>
        <end position="121"/>
    </location>
</feature>
<comment type="subcellular location">
    <subcellularLocation>
        <location evidence="1">Cell membrane</location>
        <topology evidence="1">Multi-pass membrane protein</topology>
    </subcellularLocation>
</comment>
<feature type="transmembrane region" description="Helical" evidence="5">
    <location>
        <begin position="20"/>
        <end position="39"/>
    </location>
</feature>
<dbReference type="InterPro" id="IPR036259">
    <property type="entry name" value="MFS_trans_sf"/>
</dbReference>
<evidence type="ECO:0000256" key="4">
    <source>
        <dbReference type="ARBA" id="ARBA00023136"/>
    </source>
</evidence>
<feature type="transmembrane region" description="Helical" evidence="5">
    <location>
        <begin position="361"/>
        <end position="380"/>
    </location>
</feature>
<dbReference type="PANTHER" id="PTHR23534:SF1">
    <property type="entry name" value="MAJOR FACILITATOR SUPERFAMILY PROTEIN"/>
    <property type="match status" value="1"/>
</dbReference>
<dbReference type="GO" id="GO:0022857">
    <property type="term" value="F:transmembrane transporter activity"/>
    <property type="evidence" value="ECO:0007669"/>
    <property type="project" value="InterPro"/>
</dbReference>
<feature type="transmembrane region" description="Helical" evidence="5">
    <location>
        <begin position="80"/>
        <end position="99"/>
    </location>
</feature>
<evidence type="ECO:0000259" key="6">
    <source>
        <dbReference type="PROSITE" id="PS50850"/>
    </source>
</evidence>
<organism evidence="7">
    <name type="scientific">Caldilinea aerophila</name>
    <dbReference type="NCBI Taxonomy" id="133453"/>
    <lineage>
        <taxon>Bacteria</taxon>
        <taxon>Bacillati</taxon>
        <taxon>Chloroflexota</taxon>
        <taxon>Caldilineae</taxon>
        <taxon>Caldilineales</taxon>
        <taxon>Caldilineaceae</taxon>
        <taxon>Caldilinea</taxon>
    </lineage>
</organism>
<feature type="transmembrane region" description="Helical" evidence="5">
    <location>
        <begin position="299"/>
        <end position="318"/>
    </location>
</feature>
<accession>A0A7C1JIH4</accession>
<dbReference type="EMBL" id="DSMG01000036">
    <property type="protein sequence ID" value="HDX30326.1"/>
    <property type="molecule type" value="Genomic_DNA"/>
</dbReference>
<proteinExistence type="predicted"/>
<feature type="transmembrane region" description="Helical" evidence="5">
    <location>
        <begin position="179"/>
        <end position="197"/>
    </location>
</feature>
<dbReference type="PANTHER" id="PTHR23534">
    <property type="entry name" value="MFS PERMEASE"/>
    <property type="match status" value="1"/>
</dbReference>
<feature type="transmembrane region" description="Helical" evidence="5">
    <location>
        <begin position="386"/>
        <end position="406"/>
    </location>
</feature>
<dbReference type="AlphaFoldDB" id="A0A7C1JIH4"/>
<sequence>MHQIGDGSLRISQRITWSIFLNESLFSAAFIATFTLLSVNASLLSGTDALAGLPATMGLVGRAALAVPLGWLMDRSGRRIGLTLGYALGAIGMAIGVLAVQSVSFALLCLSAAIIGINNAASQQARFVAAEVWPAHNRARVIGLIVFAGTIGAVGGPLLVGPTSALAERLGYNANVGPYLFGGGLLPVTALLSWLLLRPDPLQIGRRFDVPAVDAQGNPVMARSARTIFAHPVVQLAVASMVIGQLVMTLIMVITPVHMHHTNHTNGEISLVFMAHTLGMFGFAFFTGWLVGRLGARPMIAFGAAMLVLSSVMSAIAANMLALVIALFLLGLGWNFCFVAGSALLTEALHPAERGRIQGANDALVALASGAGSLSTGAIFEGGGMIAVGAVGLALTLIFLALAAWLNQRRAAYTVGVS</sequence>
<feature type="transmembrane region" description="Helical" evidence="5">
    <location>
        <begin position="269"/>
        <end position="292"/>
    </location>
</feature>
<keyword evidence="4 5" id="KW-0472">Membrane</keyword>
<feature type="transmembrane region" description="Helical" evidence="5">
    <location>
        <begin position="233"/>
        <end position="257"/>
    </location>
</feature>
<evidence type="ECO:0000256" key="2">
    <source>
        <dbReference type="ARBA" id="ARBA00022692"/>
    </source>
</evidence>
<dbReference type="PROSITE" id="PS50850">
    <property type="entry name" value="MFS"/>
    <property type="match status" value="1"/>
</dbReference>
<feature type="transmembrane region" description="Helical" evidence="5">
    <location>
        <begin position="141"/>
        <end position="159"/>
    </location>
</feature>
<dbReference type="SUPFAM" id="SSF103473">
    <property type="entry name" value="MFS general substrate transporter"/>
    <property type="match status" value="1"/>
</dbReference>
<dbReference type="InterPro" id="IPR020846">
    <property type="entry name" value="MFS_dom"/>
</dbReference>
<dbReference type="Pfam" id="PF00083">
    <property type="entry name" value="Sugar_tr"/>
    <property type="match status" value="1"/>
</dbReference>
<evidence type="ECO:0000256" key="1">
    <source>
        <dbReference type="ARBA" id="ARBA00004651"/>
    </source>
</evidence>
<feature type="transmembrane region" description="Helical" evidence="5">
    <location>
        <begin position="51"/>
        <end position="73"/>
    </location>
</feature>
<reference evidence="7" key="1">
    <citation type="journal article" date="2020" name="mSystems">
        <title>Genome- and Community-Level Interaction Insights into Carbon Utilization and Element Cycling Functions of Hydrothermarchaeota in Hydrothermal Sediment.</title>
        <authorList>
            <person name="Zhou Z."/>
            <person name="Liu Y."/>
            <person name="Xu W."/>
            <person name="Pan J."/>
            <person name="Luo Z.H."/>
            <person name="Li M."/>
        </authorList>
    </citation>
    <scope>NUCLEOTIDE SEQUENCE [LARGE SCALE GENOMIC DNA]</scope>
    <source>
        <strain evidence="7">SpSt-289</strain>
    </source>
</reference>
<name>A0A7C1JIH4_9CHLR</name>
<evidence type="ECO:0000256" key="3">
    <source>
        <dbReference type="ARBA" id="ARBA00022989"/>
    </source>
</evidence>
<comment type="caution">
    <text evidence="7">The sequence shown here is derived from an EMBL/GenBank/DDBJ whole genome shotgun (WGS) entry which is preliminary data.</text>
</comment>